<keyword evidence="2" id="KW-0378">Hydrolase</keyword>
<gene>
    <name evidence="8" type="ORF">EDD28_1544</name>
</gene>
<keyword evidence="1" id="KW-0547">Nucleotide-binding</keyword>
<dbReference type="EMBL" id="RKHQ01000001">
    <property type="protein sequence ID" value="ROR96951.1"/>
    <property type="molecule type" value="Genomic_DNA"/>
</dbReference>
<dbReference type="NCBIfam" id="TIGR03491">
    <property type="entry name" value="TM0106 family RecB-like putative nuclease"/>
    <property type="match status" value="1"/>
</dbReference>
<dbReference type="InterPro" id="IPR050534">
    <property type="entry name" value="Coronavir_polyprotein_1ab"/>
</dbReference>
<evidence type="ECO:0000313" key="8">
    <source>
        <dbReference type="EMBL" id="ROR96951.1"/>
    </source>
</evidence>
<evidence type="ECO:0000259" key="7">
    <source>
        <dbReference type="Pfam" id="PF13482"/>
    </source>
</evidence>
<dbReference type="OrthoDB" id="9757917at2"/>
<feature type="domain" description="DNA2/NAM7 helicase-like C-terminal" evidence="6">
    <location>
        <begin position="1049"/>
        <end position="1224"/>
    </location>
</feature>
<dbReference type="InterPro" id="IPR047187">
    <property type="entry name" value="SF1_C_Upf1"/>
</dbReference>
<proteinExistence type="predicted"/>
<dbReference type="RefSeq" id="WP_123739062.1">
    <property type="nucleotide sequence ID" value="NZ_RKHQ01000001.1"/>
</dbReference>
<dbReference type="CDD" id="cd18808">
    <property type="entry name" value="SF1_C_Upf1"/>
    <property type="match status" value="1"/>
</dbReference>
<evidence type="ECO:0000256" key="1">
    <source>
        <dbReference type="ARBA" id="ARBA00022741"/>
    </source>
</evidence>
<dbReference type="PANTHER" id="PTHR43788">
    <property type="entry name" value="DNA2/NAM7 HELICASE FAMILY MEMBER"/>
    <property type="match status" value="1"/>
</dbReference>
<evidence type="ECO:0000256" key="5">
    <source>
        <dbReference type="SAM" id="MobiDB-lite"/>
    </source>
</evidence>
<dbReference type="InterPro" id="IPR012337">
    <property type="entry name" value="RNaseH-like_sf"/>
</dbReference>
<reference evidence="8 9" key="1">
    <citation type="submission" date="2018-11" db="EMBL/GenBank/DDBJ databases">
        <title>Sequencing the genomes of 1000 actinobacteria strains.</title>
        <authorList>
            <person name="Klenk H.-P."/>
        </authorList>
    </citation>
    <scope>NUCLEOTIDE SEQUENCE [LARGE SCALE GENOMIC DNA]</scope>
    <source>
        <strain evidence="8 9">DSM 13521</strain>
    </source>
</reference>
<dbReference type="Pfam" id="PF13087">
    <property type="entry name" value="AAA_12"/>
    <property type="match status" value="1"/>
</dbReference>
<name>A0A3N2DAW2_9MICO</name>
<dbReference type="Pfam" id="PF13482">
    <property type="entry name" value="RNase_H_2"/>
    <property type="match status" value="1"/>
</dbReference>
<dbReference type="GO" id="GO:0043139">
    <property type="term" value="F:5'-3' DNA helicase activity"/>
    <property type="evidence" value="ECO:0007669"/>
    <property type="project" value="TreeGrafter"/>
</dbReference>
<comment type="caution">
    <text evidence="8">The sequence shown here is derived from an EMBL/GenBank/DDBJ whole genome shotgun (WGS) entry which is preliminary data.</text>
</comment>
<evidence type="ECO:0000256" key="3">
    <source>
        <dbReference type="ARBA" id="ARBA00022806"/>
    </source>
</evidence>
<dbReference type="InterPro" id="IPR027417">
    <property type="entry name" value="P-loop_NTPase"/>
</dbReference>
<dbReference type="SUPFAM" id="SSF52540">
    <property type="entry name" value="P-loop containing nucleoside triphosphate hydrolases"/>
    <property type="match status" value="1"/>
</dbReference>
<dbReference type="Proteomes" id="UP000275356">
    <property type="component" value="Unassembled WGS sequence"/>
</dbReference>
<feature type="domain" description="YprB ribonuclease H-like" evidence="7">
    <location>
        <begin position="384"/>
        <end position="574"/>
    </location>
</feature>
<dbReference type="InterPro" id="IPR041679">
    <property type="entry name" value="DNA2/NAM7-like_C"/>
</dbReference>
<keyword evidence="9" id="KW-1185">Reference proteome</keyword>
<dbReference type="GO" id="GO:0005524">
    <property type="term" value="F:ATP binding"/>
    <property type="evidence" value="ECO:0007669"/>
    <property type="project" value="UniProtKB-KW"/>
</dbReference>
<dbReference type="Gene3D" id="3.40.50.300">
    <property type="entry name" value="P-loop containing nucleotide triphosphate hydrolases"/>
    <property type="match status" value="2"/>
</dbReference>
<sequence>MFLLDPADVASPIVYSPTDIESARCPYLLLRTLDAKLGRAPELQEPDDPMMRRAARLGEAHEERVLAAYVERFGLHVPGAPGGVAVIGQASAPVDGETDDERRRRYRDGLGTDREETIAALRDGADVVFQATFFDGRLSGRADFLVREDVAGSDDATPRYRWQVVDTKLTERSRASALLQLAAYADQLLALGFEVAPEVVIHHGSGTRTGHRLADLIEVFRAERVAVEALLDAHQGLAGPASWAEWGDPLGEPAELAVLAELSSGVEVLRRACGRCAACRPEVELTRDVALVHGIRTLTRTRLWAEGVRTIDDLATLTRPLPTLKPAVQERLVRQARLQRGQLAREALTQANGERAGAPGTLVEHEVIDAHLLSLLPAPSEGDLFFDFEGDPLWTESGAIEGGLEYLFGLVDAREDYLAFWAHDRAAEKQALEDFLAYLRERRRAHPDLHVYHFAAYEPQALTRLAERHDVGRGEVAALLRDGVFVDLYPVVRHTLAISQPSYGLKSLEPLYLGTRDADGLADGAASTEVYAAACAARAAGTPDEAARADELLGRIEEYNRLDCVSTKRLLEWLRSLAPAAGRRAPALSSLVEEDDVDGTPRTFPFPLRRTTRHLAWQLATAAGPAPRDADHEALALLGAALEYHQREELPYWRAHGERLAFPVDYWADQRDVLTLDGGAAAGDPALDGGVAPGGPARGTTAGPWEPRRTRFARELRVRGTLGAGTTPESWGDIVLLYRAQDVPGIAPEAGALHLTTTARATEASTDGDVATLVLEESAPAAFVARVGDALPVAVVPGAPIPTTNIHRAIVSLAERVAEARGELGPDAGLDLLRRALPRLSAASGLTELPVADPADPVPAITAATAALDRSVLAVQGPPGTGKTYVGARVIGALVREHGWRVGVVAQSHAVVEHLLDEIVTGAGVPPERVAKYVRGEPERAWTVLRQGEQAAFLERYRDGCVLGGTLWDLTNRRRVGEKQLDLLVVDEAGQLALANAVAASTSALRLLLLGDPQQLPQVTQGVHAEPVDSSALEWVAGGSRTLPADRGYFLERSWRMHSALTRAVSELSYDGRLGSAPVTDTRSLAGLAPGVHSIVLDHHGNATASPEEAAEVVRVVRDLLGRAWTDPASPAGSRERPLGQDDVLVVAPYNAQVSLVRSMLDAARLDAVRVGTVDRFQGQEAVVAVVTLAASSGAEVARGLGFLLDRNRLNVAVSRAQWAAVVIRAHGLTDVLPVDGQALADLGGFQRIVGP</sequence>
<keyword evidence="4" id="KW-0067">ATP-binding</keyword>
<evidence type="ECO:0008006" key="10">
    <source>
        <dbReference type="Google" id="ProtNLM"/>
    </source>
</evidence>
<feature type="region of interest" description="Disordered" evidence="5">
    <location>
        <begin position="685"/>
        <end position="707"/>
    </location>
</feature>
<dbReference type="InterPro" id="IPR019993">
    <property type="entry name" value="RecB_nuclease_TM0106_put"/>
</dbReference>
<evidence type="ECO:0000259" key="6">
    <source>
        <dbReference type="Pfam" id="PF13087"/>
    </source>
</evidence>
<dbReference type="InterPro" id="IPR038720">
    <property type="entry name" value="YprB_RNase_H-like_dom"/>
</dbReference>
<keyword evidence="3" id="KW-0347">Helicase</keyword>
<organism evidence="8 9">
    <name type="scientific">Salana multivorans</name>
    <dbReference type="NCBI Taxonomy" id="120377"/>
    <lineage>
        <taxon>Bacteria</taxon>
        <taxon>Bacillati</taxon>
        <taxon>Actinomycetota</taxon>
        <taxon>Actinomycetes</taxon>
        <taxon>Micrococcales</taxon>
        <taxon>Beutenbergiaceae</taxon>
        <taxon>Salana</taxon>
    </lineage>
</organism>
<accession>A0A3N2DAW2</accession>
<dbReference type="CDD" id="cd17934">
    <property type="entry name" value="DEXXQc_Upf1-like"/>
    <property type="match status" value="1"/>
</dbReference>
<dbReference type="SUPFAM" id="SSF53098">
    <property type="entry name" value="Ribonuclease H-like"/>
    <property type="match status" value="1"/>
</dbReference>
<dbReference type="AlphaFoldDB" id="A0A3N2DAW2"/>
<evidence type="ECO:0000313" key="9">
    <source>
        <dbReference type="Proteomes" id="UP000275356"/>
    </source>
</evidence>
<dbReference type="Pfam" id="PF13604">
    <property type="entry name" value="AAA_30"/>
    <property type="match status" value="1"/>
</dbReference>
<protein>
    <recommendedName>
        <fullName evidence="10">AAA+ ATPase domain-containing protein</fullName>
    </recommendedName>
</protein>
<evidence type="ECO:0000256" key="2">
    <source>
        <dbReference type="ARBA" id="ARBA00022801"/>
    </source>
</evidence>
<evidence type="ECO:0000256" key="4">
    <source>
        <dbReference type="ARBA" id="ARBA00022840"/>
    </source>
</evidence>
<dbReference type="PANTHER" id="PTHR43788:SF8">
    <property type="entry name" value="DNA-BINDING PROTEIN SMUBP-2"/>
    <property type="match status" value="1"/>
</dbReference>
<dbReference type="GO" id="GO:0016787">
    <property type="term" value="F:hydrolase activity"/>
    <property type="evidence" value="ECO:0007669"/>
    <property type="project" value="UniProtKB-KW"/>
</dbReference>